<proteinExistence type="predicted"/>
<dbReference type="GeneID" id="33565661"/>
<evidence type="ECO:0000256" key="1">
    <source>
        <dbReference type="SAM" id="Phobius"/>
    </source>
</evidence>
<keyword evidence="1" id="KW-0472">Membrane</keyword>
<feature type="transmembrane region" description="Helical" evidence="1">
    <location>
        <begin position="40"/>
        <end position="66"/>
    </location>
</feature>
<dbReference type="RefSeq" id="XP_021882289.1">
    <property type="nucleotide sequence ID" value="XM_022023817.1"/>
</dbReference>
<organism evidence="2 3">
    <name type="scientific">Lobosporangium transversale</name>
    <dbReference type="NCBI Taxonomy" id="64571"/>
    <lineage>
        <taxon>Eukaryota</taxon>
        <taxon>Fungi</taxon>
        <taxon>Fungi incertae sedis</taxon>
        <taxon>Mucoromycota</taxon>
        <taxon>Mortierellomycotina</taxon>
        <taxon>Mortierellomycetes</taxon>
        <taxon>Mortierellales</taxon>
        <taxon>Mortierellaceae</taxon>
        <taxon>Lobosporangium</taxon>
    </lineage>
</organism>
<dbReference type="AlphaFoldDB" id="A0A1Y2GUL9"/>
<dbReference type="Proteomes" id="UP000193648">
    <property type="component" value="Unassembled WGS sequence"/>
</dbReference>
<dbReference type="InParanoid" id="A0A1Y2GUL9"/>
<dbReference type="EMBL" id="MCFF01000014">
    <property type="protein sequence ID" value="ORZ19121.1"/>
    <property type="molecule type" value="Genomic_DNA"/>
</dbReference>
<keyword evidence="1" id="KW-1133">Transmembrane helix</keyword>
<comment type="caution">
    <text evidence="2">The sequence shown here is derived from an EMBL/GenBank/DDBJ whole genome shotgun (WGS) entry which is preliminary data.</text>
</comment>
<keyword evidence="3" id="KW-1185">Reference proteome</keyword>
<sequence length="73" mass="8076">MSNQSSHDVFEAAASGDLEMIKGLGRIHLEAKNDRGWTPVAIVSVLHLSSFFLSPSFLFPLSSFLLHSSFSFY</sequence>
<reference evidence="2 3" key="1">
    <citation type="submission" date="2016-07" db="EMBL/GenBank/DDBJ databases">
        <title>Pervasive Adenine N6-methylation of Active Genes in Fungi.</title>
        <authorList>
            <consortium name="DOE Joint Genome Institute"/>
            <person name="Mondo S.J."/>
            <person name="Dannebaum R.O."/>
            <person name="Kuo R.C."/>
            <person name="Labutti K."/>
            <person name="Haridas S."/>
            <person name="Kuo A."/>
            <person name="Salamov A."/>
            <person name="Ahrendt S.R."/>
            <person name="Lipzen A."/>
            <person name="Sullivan W."/>
            <person name="Andreopoulos W.B."/>
            <person name="Clum A."/>
            <person name="Lindquist E."/>
            <person name="Daum C."/>
            <person name="Ramamoorthy G.K."/>
            <person name="Gryganskyi A."/>
            <person name="Culley D."/>
            <person name="Magnuson J.K."/>
            <person name="James T.Y."/>
            <person name="O'Malley M.A."/>
            <person name="Stajich J.E."/>
            <person name="Spatafora J.W."/>
            <person name="Visel A."/>
            <person name="Grigoriev I.V."/>
        </authorList>
    </citation>
    <scope>NUCLEOTIDE SEQUENCE [LARGE SCALE GENOMIC DNA]</scope>
    <source>
        <strain evidence="2 3">NRRL 3116</strain>
    </source>
</reference>
<gene>
    <name evidence="2" type="ORF">BCR41DRAFT_351575</name>
</gene>
<name>A0A1Y2GUL9_9FUNG</name>
<accession>A0A1Y2GUL9</accession>
<dbReference type="OrthoDB" id="10249612at2759"/>
<evidence type="ECO:0000313" key="2">
    <source>
        <dbReference type="EMBL" id="ORZ19121.1"/>
    </source>
</evidence>
<evidence type="ECO:0000313" key="3">
    <source>
        <dbReference type="Proteomes" id="UP000193648"/>
    </source>
</evidence>
<keyword evidence="1" id="KW-0812">Transmembrane</keyword>
<protein>
    <submittedName>
        <fullName evidence="2">Uncharacterized protein</fullName>
    </submittedName>
</protein>